<gene>
    <name evidence="5 6" type="primary">rpsB</name>
    <name evidence="6" type="ORF">CUN91_00570</name>
</gene>
<keyword evidence="3 5" id="KW-0687">Ribonucleoprotein</keyword>
<dbReference type="CDD" id="cd01425">
    <property type="entry name" value="RPS2"/>
    <property type="match status" value="1"/>
</dbReference>
<dbReference type="GO" id="GO:0006412">
    <property type="term" value="P:translation"/>
    <property type="evidence" value="ECO:0007669"/>
    <property type="project" value="UniProtKB-UniRule"/>
</dbReference>
<reference evidence="6 7" key="1">
    <citation type="submission" date="2017-11" db="EMBL/GenBank/DDBJ databases">
        <title>The genome sequence of Candidatus Carsonella ruddii from the psyllid Bactericera trigonica.</title>
        <authorList>
            <person name="Katsir L."/>
            <person name="Zhepu R."/>
            <person name="Piasezky A."/>
            <person name="Jong J."/>
            <person name="Sela N."/>
            <person name="Freilich S."/>
            <person name="Bahar O."/>
        </authorList>
    </citation>
    <scope>NUCLEOTIDE SEQUENCE [LARGE SCALE GENOMIC DNA]</scope>
    <source>
        <strain evidence="6 7">BT</strain>
    </source>
</reference>
<dbReference type="HAMAP" id="MF_00291_B">
    <property type="entry name" value="Ribosomal_uS2_B"/>
    <property type="match status" value="1"/>
</dbReference>
<accession>A0A2K8KDS8</accession>
<dbReference type="Proteomes" id="UP000230531">
    <property type="component" value="Chromosome"/>
</dbReference>
<dbReference type="OrthoDB" id="9808036at2"/>
<name>A0A2K8KDS8_CARRU</name>
<evidence type="ECO:0000256" key="1">
    <source>
        <dbReference type="ARBA" id="ARBA00006242"/>
    </source>
</evidence>
<dbReference type="InterPro" id="IPR001865">
    <property type="entry name" value="Ribosomal_uS2"/>
</dbReference>
<evidence type="ECO:0000256" key="5">
    <source>
        <dbReference type="HAMAP-Rule" id="MF_00291"/>
    </source>
</evidence>
<comment type="similarity">
    <text evidence="1 5">Belongs to the universal ribosomal protein uS2 family.</text>
</comment>
<evidence type="ECO:0000256" key="3">
    <source>
        <dbReference type="ARBA" id="ARBA00023274"/>
    </source>
</evidence>
<dbReference type="EMBL" id="CP024798">
    <property type="protein sequence ID" value="ATX33448.1"/>
    <property type="molecule type" value="Genomic_DNA"/>
</dbReference>
<evidence type="ECO:0000313" key="6">
    <source>
        <dbReference type="EMBL" id="ATX33448.1"/>
    </source>
</evidence>
<evidence type="ECO:0000313" key="7">
    <source>
        <dbReference type="Proteomes" id="UP000230531"/>
    </source>
</evidence>
<dbReference type="AlphaFoldDB" id="A0A2K8KDS8"/>
<dbReference type="PANTHER" id="PTHR12534">
    <property type="entry name" value="30S RIBOSOMAL PROTEIN S2 PROKARYOTIC AND ORGANELLAR"/>
    <property type="match status" value="1"/>
</dbReference>
<organism evidence="6 7">
    <name type="scientific">Carsonella ruddii</name>
    <dbReference type="NCBI Taxonomy" id="114186"/>
    <lineage>
        <taxon>Bacteria</taxon>
        <taxon>Pseudomonadati</taxon>
        <taxon>Pseudomonadota</taxon>
        <taxon>Gammaproteobacteria</taxon>
        <taxon>Oceanospirillales</taxon>
        <taxon>Halomonadaceae</taxon>
        <taxon>Zymobacter group</taxon>
        <taxon>Candidatus Carsonella</taxon>
    </lineage>
</organism>
<evidence type="ECO:0000256" key="4">
    <source>
        <dbReference type="ARBA" id="ARBA00035256"/>
    </source>
</evidence>
<proteinExistence type="inferred from homology"/>
<dbReference type="InterPro" id="IPR005706">
    <property type="entry name" value="Ribosomal_uS2_bac/mit/plastid"/>
</dbReference>
<dbReference type="GO" id="GO:0003735">
    <property type="term" value="F:structural constituent of ribosome"/>
    <property type="evidence" value="ECO:0007669"/>
    <property type="project" value="InterPro"/>
</dbReference>
<protein>
    <recommendedName>
        <fullName evidence="4 5">Small ribosomal subunit protein uS2</fullName>
    </recommendedName>
</protein>
<dbReference type="NCBIfam" id="TIGR01011">
    <property type="entry name" value="rpsB_bact"/>
    <property type="match status" value="1"/>
</dbReference>
<sequence length="215" mass="25467">MKIFHVLKNKIYIGNKIEKRNNLLKNFLVANINKFNIINVKKISIKLFLYKKYLQKIFFEKKKILFISTKNFLREIIYKYAKSLQQYFICTKWIAGTLTNSINYKKMLNKSIYLKKKQKMNFTKKEKNMFLKEELKIETIYGGLRGMVENPDLIIITDIKKDRVAINEAKKLKIKILALLDTDDSPKGIDYFILCNNNSIICVKNILKILFSEIC</sequence>
<dbReference type="RefSeq" id="WP_157801518.1">
    <property type="nucleotide sequence ID" value="NZ_CP024798.1"/>
</dbReference>
<dbReference type="InterPro" id="IPR023591">
    <property type="entry name" value="Ribosomal_uS2_flav_dom_sf"/>
</dbReference>
<dbReference type="SUPFAM" id="SSF52313">
    <property type="entry name" value="Ribosomal protein S2"/>
    <property type="match status" value="1"/>
</dbReference>
<dbReference type="Gene3D" id="1.10.287.610">
    <property type="entry name" value="Helix hairpin bin"/>
    <property type="match status" value="1"/>
</dbReference>
<dbReference type="GO" id="GO:0015935">
    <property type="term" value="C:small ribosomal subunit"/>
    <property type="evidence" value="ECO:0007669"/>
    <property type="project" value="InterPro"/>
</dbReference>
<evidence type="ECO:0000256" key="2">
    <source>
        <dbReference type="ARBA" id="ARBA00022980"/>
    </source>
</evidence>
<dbReference type="Gene3D" id="3.40.50.10490">
    <property type="entry name" value="Glucose-6-phosphate isomerase like protein, domain 1"/>
    <property type="match status" value="1"/>
</dbReference>
<dbReference type="PRINTS" id="PR00395">
    <property type="entry name" value="RIBOSOMALS2"/>
</dbReference>
<keyword evidence="2 5" id="KW-0689">Ribosomal protein</keyword>
<dbReference type="Pfam" id="PF00318">
    <property type="entry name" value="Ribosomal_S2"/>
    <property type="match status" value="1"/>
</dbReference>
<dbReference type="PANTHER" id="PTHR12534:SF0">
    <property type="entry name" value="SMALL RIBOSOMAL SUBUNIT PROTEIN US2M"/>
    <property type="match status" value="1"/>
</dbReference>